<keyword evidence="4 7" id="KW-0554">One-carbon metabolism</keyword>
<evidence type="ECO:0000256" key="6">
    <source>
        <dbReference type="ARBA" id="ARBA00023002"/>
    </source>
</evidence>
<evidence type="ECO:0000256" key="1">
    <source>
        <dbReference type="ARBA" id="ARBA00004903"/>
    </source>
</evidence>
<evidence type="ECO:0000256" key="4">
    <source>
        <dbReference type="ARBA" id="ARBA00022563"/>
    </source>
</evidence>
<dbReference type="Gene3D" id="3.40.430.10">
    <property type="entry name" value="Dihydrofolate Reductase, subunit A"/>
    <property type="match status" value="1"/>
</dbReference>
<dbReference type="PRINTS" id="PR00070">
    <property type="entry name" value="DHFR"/>
</dbReference>
<comment type="caution">
    <text evidence="10">The sequence shown here is derived from an EMBL/GenBank/DDBJ whole genome shotgun (WGS) entry which is preliminary data.</text>
</comment>
<evidence type="ECO:0000256" key="7">
    <source>
        <dbReference type="PIRNR" id="PIRNR000194"/>
    </source>
</evidence>
<keyword evidence="11" id="KW-1185">Reference proteome</keyword>
<dbReference type="PROSITE" id="PS00075">
    <property type="entry name" value="DHFR_1"/>
    <property type="match status" value="1"/>
</dbReference>
<dbReference type="Pfam" id="PF00186">
    <property type="entry name" value="DHFR_1"/>
    <property type="match status" value="1"/>
</dbReference>
<dbReference type="EC" id="1.5.1.3" evidence="3 7"/>
<dbReference type="PANTHER" id="PTHR48069">
    <property type="entry name" value="DIHYDROFOLATE REDUCTASE"/>
    <property type="match status" value="1"/>
</dbReference>
<evidence type="ECO:0000313" key="11">
    <source>
        <dbReference type="Proteomes" id="UP001549097"/>
    </source>
</evidence>
<reference evidence="10 11" key="1">
    <citation type="submission" date="2024-06" db="EMBL/GenBank/DDBJ databases">
        <title>Genomic Encyclopedia of Type Strains, Phase IV (KMG-IV): sequencing the most valuable type-strain genomes for metagenomic binning, comparative biology and taxonomic classification.</title>
        <authorList>
            <person name="Goeker M."/>
        </authorList>
    </citation>
    <scope>NUCLEOTIDE SEQUENCE [LARGE SCALE GENOMIC DNA]</scope>
    <source>
        <strain evidence="10 11">DSM 100124</strain>
    </source>
</reference>
<proteinExistence type="inferred from homology"/>
<organism evidence="10 11">
    <name type="scientific">Fictibacillus halophilus</name>
    <dbReference type="NCBI Taxonomy" id="1610490"/>
    <lineage>
        <taxon>Bacteria</taxon>
        <taxon>Bacillati</taxon>
        <taxon>Bacillota</taxon>
        <taxon>Bacilli</taxon>
        <taxon>Bacillales</taxon>
        <taxon>Fictibacillaceae</taxon>
        <taxon>Fictibacillus</taxon>
    </lineage>
</organism>
<evidence type="ECO:0000256" key="8">
    <source>
        <dbReference type="RuleBase" id="RU004474"/>
    </source>
</evidence>
<dbReference type="SUPFAM" id="SSF53597">
    <property type="entry name" value="Dihydrofolate reductase-like"/>
    <property type="match status" value="1"/>
</dbReference>
<feature type="domain" description="DHFR" evidence="9">
    <location>
        <begin position="2"/>
        <end position="160"/>
    </location>
</feature>
<dbReference type="RefSeq" id="WP_198767313.1">
    <property type="nucleotide sequence ID" value="NZ_JAEACF010000001.1"/>
</dbReference>
<dbReference type="InterPro" id="IPR012259">
    <property type="entry name" value="DHFR"/>
</dbReference>
<keyword evidence="5 7" id="KW-0521">NADP</keyword>
<comment type="similarity">
    <text evidence="2 7 8">Belongs to the dihydrofolate reductase family.</text>
</comment>
<evidence type="ECO:0000256" key="2">
    <source>
        <dbReference type="ARBA" id="ARBA00009539"/>
    </source>
</evidence>
<dbReference type="EMBL" id="JBEPMP010000001">
    <property type="protein sequence ID" value="MET3728397.1"/>
    <property type="molecule type" value="Genomic_DNA"/>
</dbReference>
<dbReference type="InterPro" id="IPR017925">
    <property type="entry name" value="DHFR_CS"/>
</dbReference>
<comment type="pathway">
    <text evidence="1 7">Cofactor biosynthesis; tetrahydrofolate biosynthesis; 5,6,7,8-tetrahydrofolate from 7,8-dihydrofolate: step 1/1.</text>
</comment>
<dbReference type="GO" id="GO:0004146">
    <property type="term" value="F:dihydrofolate reductase activity"/>
    <property type="evidence" value="ECO:0007669"/>
    <property type="project" value="UniProtKB-EC"/>
</dbReference>
<dbReference type="Proteomes" id="UP001549097">
    <property type="component" value="Unassembled WGS sequence"/>
</dbReference>
<comment type="catalytic activity">
    <reaction evidence="7">
        <text>(6S)-5,6,7,8-tetrahydrofolate + NADP(+) = 7,8-dihydrofolate + NADPH + H(+)</text>
        <dbReference type="Rhea" id="RHEA:15009"/>
        <dbReference type="ChEBI" id="CHEBI:15378"/>
        <dbReference type="ChEBI" id="CHEBI:57451"/>
        <dbReference type="ChEBI" id="CHEBI:57453"/>
        <dbReference type="ChEBI" id="CHEBI:57783"/>
        <dbReference type="ChEBI" id="CHEBI:58349"/>
        <dbReference type="EC" id="1.5.1.3"/>
    </reaction>
</comment>
<evidence type="ECO:0000256" key="3">
    <source>
        <dbReference type="ARBA" id="ARBA00012856"/>
    </source>
</evidence>
<dbReference type="CDD" id="cd00209">
    <property type="entry name" value="DHFR"/>
    <property type="match status" value="1"/>
</dbReference>
<evidence type="ECO:0000313" key="10">
    <source>
        <dbReference type="EMBL" id="MET3728397.1"/>
    </source>
</evidence>
<keyword evidence="6 7" id="KW-0560">Oxidoreductase</keyword>
<accession>A0ABV2LII6</accession>
<evidence type="ECO:0000256" key="5">
    <source>
        <dbReference type="ARBA" id="ARBA00022857"/>
    </source>
</evidence>
<evidence type="ECO:0000259" key="9">
    <source>
        <dbReference type="PROSITE" id="PS51330"/>
    </source>
</evidence>
<name>A0ABV2LII6_9BACL</name>
<dbReference type="InterPro" id="IPR001796">
    <property type="entry name" value="DHFR_dom"/>
</dbReference>
<comment type="function">
    <text evidence="7">Key enzyme in folate metabolism. Catalyzes an essential reaction for de novo glycine and purine synthesis, and for DNA precursor synthesis.</text>
</comment>
<dbReference type="PANTHER" id="PTHR48069:SF3">
    <property type="entry name" value="DIHYDROFOLATE REDUCTASE"/>
    <property type="match status" value="1"/>
</dbReference>
<gene>
    <name evidence="10" type="ORF">ABID52_001978</name>
</gene>
<dbReference type="PROSITE" id="PS51330">
    <property type="entry name" value="DHFR_2"/>
    <property type="match status" value="1"/>
</dbReference>
<protein>
    <recommendedName>
        <fullName evidence="3 7">Dihydrofolate reductase</fullName>
        <ecNumber evidence="3 7">1.5.1.3</ecNumber>
    </recommendedName>
</protein>
<sequence>MNFSIIAAMGENRVIGKDNDLPWRLPRDWKYVQKITMGKTIVLGRKNFESIGKALPGRRNIVLTRKMDFIPQNCIVFHSIKEVLNACEDDEEVFIFGGEEIYSQFMPMVTKMYLTKIHHAFEGDTYFPIFNERDWKEISRVKGIQDKQNPYTYYFHEYIRKVTVND</sequence>
<dbReference type="PIRSF" id="PIRSF000194">
    <property type="entry name" value="DHFR"/>
    <property type="match status" value="1"/>
</dbReference>
<dbReference type="InterPro" id="IPR024072">
    <property type="entry name" value="DHFR-like_dom_sf"/>
</dbReference>